<organism evidence="2 3">
    <name type="scientific">Treponema bryantii</name>
    <dbReference type="NCBI Taxonomy" id="163"/>
    <lineage>
        <taxon>Bacteria</taxon>
        <taxon>Pseudomonadati</taxon>
        <taxon>Spirochaetota</taxon>
        <taxon>Spirochaetia</taxon>
        <taxon>Spirochaetales</taxon>
        <taxon>Treponemataceae</taxon>
        <taxon>Treponema</taxon>
    </lineage>
</organism>
<reference evidence="3" key="1">
    <citation type="submission" date="2016-10" db="EMBL/GenBank/DDBJ databases">
        <authorList>
            <person name="Varghese N."/>
            <person name="Submissions S."/>
        </authorList>
    </citation>
    <scope>NUCLEOTIDE SEQUENCE [LARGE SCALE GENOMIC DNA]</scope>
    <source>
        <strain evidence="3">XBD1002</strain>
    </source>
</reference>
<evidence type="ECO:0000313" key="3">
    <source>
        <dbReference type="Proteomes" id="UP000182737"/>
    </source>
</evidence>
<feature type="domain" description="Lipocalin-like" evidence="1">
    <location>
        <begin position="146"/>
        <end position="212"/>
    </location>
</feature>
<name>A0A1I3HWM3_9SPIR</name>
<evidence type="ECO:0000313" key="2">
    <source>
        <dbReference type="EMBL" id="SFI39987.1"/>
    </source>
</evidence>
<dbReference type="RefSeq" id="WP_074929709.1">
    <property type="nucleotide sequence ID" value="NZ_FORI01000001.1"/>
</dbReference>
<dbReference type="EMBL" id="FORI01000001">
    <property type="protein sequence ID" value="SFI39987.1"/>
    <property type="molecule type" value="Genomic_DNA"/>
</dbReference>
<dbReference type="AlphaFoldDB" id="A0A1I3HWM3"/>
<sequence>MNLKKHCGKHVLTIVIFGVFAFLAGGSTYDAQGKTIKAFKEGDYNKVKKIGEGSSDIKKPTTMSDAEACWYLGEVWFMEGDEEKALDYKIKAYNTIIGDYFKNESVQKNNPDFYNRMINDSQIKKILAKQEKEKQEKAAAEAKKGIVGTWSFYTINKDGKSYSKSNLKRYPQQVVFKENGTGYVNTPTYPDGADDHSNFTWSYQNGELTTSLTAMRVGMNEEGYVWCNCSAITKNMGLERVFVFFKKN</sequence>
<proteinExistence type="predicted"/>
<gene>
    <name evidence="2" type="ORF">SAMN04487775_101126</name>
</gene>
<keyword evidence="3" id="KW-1185">Reference proteome</keyword>
<protein>
    <submittedName>
        <fullName evidence="2">Lipocalin-like domain-containing protein</fullName>
    </submittedName>
</protein>
<dbReference type="Pfam" id="PF13648">
    <property type="entry name" value="Lipocalin_4"/>
    <property type="match status" value="1"/>
</dbReference>
<accession>A0A1I3HWM3</accession>
<dbReference type="InterPro" id="IPR024311">
    <property type="entry name" value="Lipocalin-like"/>
</dbReference>
<evidence type="ECO:0000259" key="1">
    <source>
        <dbReference type="Pfam" id="PF13648"/>
    </source>
</evidence>
<dbReference type="Proteomes" id="UP000182737">
    <property type="component" value="Unassembled WGS sequence"/>
</dbReference>